<name>A0A380HJI7_STASA</name>
<dbReference type="Proteomes" id="UP000254707">
    <property type="component" value="Unassembled WGS sequence"/>
</dbReference>
<keyword evidence="2" id="KW-0472">Membrane</keyword>
<evidence type="ECO:0000313" key="4">
    <source>
        <dbReference type="Proteomes" id="UP000254707"/>
    </source>
</evidence>
<keyword evidence="2" id="KW-1133">Transmembrane helix</keyword>
<dbReference type="RefSeq" id="WP_002482074.1">
    <property type="nucleotide sequence ID" value="NZ_CAXOKG010000015.1"/>
</dbReference>
<dbReference type="OMA" id="EMQQNAF"/>
<reference evidence="3 4" key="1">
    <citation type="submission" date="2018-06" db="EMBL/GenBank/DDBJ databases">
        <authorList>
            <consortium name="Pathogen Informatics"/>
            <person name="Doyle S."/>
        </authorList>
    </citation>
    <scope>NUCLEOTIDE SEQUENCE [LARGE SCALE GENOMIC DNA]</scope>
    <source>
        <strain evidence="3 4">NCTC7688</strain>
    </source>
</reference>
<evidence type="ECO:0000313" key="3">
    <source>
        <dbReference type="EMBL" id="SUM81765.1"/>
    </source>
</evidence>
<feature type="transmembrane region" description="Helical" evidence="2">
    <location>
        <begin position="47"/>
        <end position="67"/>
    </location>
</feature>
<proteinExistence type="predicted"/>
<sequence>MPKVEERMLEDIENKETRSESNLSSEKEMQQNAFERLGKDVVIIETLSIMNIIFAISTISLIGALIFTNKKKS</sequence>
<evidence type="ECO:0000256" key="1">
    <source>
        <dbReference type="SAM" id="MobiDB-lite"/>
    </source>
</evidence>
<organism evidence="3 4">
    <name type="scientific">Staphylococcus saprophyticus</name>
    <dbReference type="NCBI Taxonomy" id="29385"/>
    <lineage>
        <taxon>Bacteria</taxon>
        <taxon>Bacillati</taxon>
        <taxon>Bacillota</taxon>
        <taxon>Bacilli</taxon>
        <taxon>Bacillales</taxon>
        <taxon>Staphylococcaceae</taxon>
        <taxon>Staphylococcus</taxon>
    </lineage>
</organism>
<protein>
    <submittedName>
        <fullName evidence="3">Uncharacterized protein</fullName>
    </submittedName>
</protein>
<feature type="region of interest" description="Disordered" evidence="1">
    <location>
        <begin position="1"/>
        <end position="29"/>
    </location>
</feature>
<dbReference type="EMBL" id="UHED01000001">
    <property type="protein sequence ID" value="SUM81765.1"/>
    <property type="molecule type" value="Genomic_DNA"/>
</dbReference>
<gene>
    <name evidence="3" type="ORF">NCTC7688_00259</name>
</gene>
<dbReference type="GeneID" id="3616383"/>
<keyword evidence="2" id="KW-0812">Transmembrane</keyword>
<evidence type="ECO:0000256" key="2">
    <source>
        <dbReference type="SAM" id="Phobius"/>
    </source>
</evidence>
<accession>A0A380HJI7</accession>
<dbReference type="AlphaFoldDB" id="A0A380HJI7"/>